<proteinExistence type="predicted"/>
<reference evidence="1" key="1">
    <citation type="submission" date="2019-01" db="EMBL/GenBank/DDBJ databases">
        <title>Oenococcus sicerae UCMA17102.</title>
        <authorList>
            <person name="Cousin F.J."/>
            <person name="Le Guellec R."/>
            <person name="Cretenet M."/>
        </authorList>
    </citation>
    <scope>NUCLEOTIDE SEQUENCE</scope>
    <source>
        <strain evidence="1">UCMA17102</strain>
    </source>
</reference>
<dbReference type="EMBL" id="SDWY01000001">
    <property type="protein sequence ID" value="MDN6899555.1"/>
    <property type="molecule type" value="Genomic_DNA"/>
</dbReference>
<sequence length="172" mass="20460">MTNKIKYPWLVMNDLGVEDTYFNVRSAKYDIKDNPNTHDEAVGKSFLAYAEPFEPIKLTQDDAGQIESIANKNSLKAWYENLGLLDYQIAFLYLHRNNWRDFVEIEPEKKYYLISEDIENVGNKYKFLNRYQNGKFSFDTKYENDLHKTKFTQAEIDEFGDRVKNLRKEEVK</sequence>
<protein>
    <recommendedName>
        <fullName evidence="3">DUF1642 domain-containing protein</fullName>
    </recommendedName>
</protein>
<comment type="caution">
    <text evidence="1">The sequence shown here is derived from an EMBL/GenBank/DDBJ whole genome shotgun (WGS) entry which is preliminary data.</text>
</comment>
<evidence type="ECO:0000313" key="2">
    <source>
        <dbReference type="Proteomes" id="UP001167919"/>
    </source>
</evidence>
<dbReference type="RefSeq" id="WP_301710851.1">
    <property type="nucleotide sequence ID" value="NZ_SDWY01000001.1"/>
</dbReference>
<accession>A0AAJ1R965</accession>
<gene>
    <name evidence="1" type="ORF">EVC35_00845</name>
</gene>
<name>A0AAJ1R965_9LACO</name>
<dbReference type="Proteomes" id="UP001167919">
    <property type="component" value="Unassembled WGS sequence"/>
</dbReference>
<organism evidence="1 2">
    <name type="scientific">Oenococcus sicerae</name>
    <dbReference type="NCBI Taxonomy" id="2203724"/>
    <lineage>
        <taxon>Bacteria</taxon>
        <taxon>Bacillati</taxon>
        <taxon>Bacillota</taxon>
        <taxon>Bacilli</taxon>
        <taxon>Lactobacillales</taxon>
        <taxon>Lactobacillaceae</taxon>
        <taxon>Oenococcus</taxon>
    </lineage>
</organism>
<dbReference type="AlphaFoldDB" id="A0AAJ1R965"/>
<evidence type="ECO:0008006" key="3">
    <source>
        <dbReference type="Google" id="ProtNLM"/>
    </source>
</evidence>
<evidence type="ECO:0000313" key="1">
    <source>
        <dbReference type="EMBL" id="MDN6899555.1"/>
    </source>
</evidence>